<dbReference type="Proteomes" id="UP000663570">
    <property type="component" value="Chromosome"/>
</dbReference>
<keyword evidence="3" id="KW-1185">Reference proteome</keyword>
<reference evidence="2 3" key="1">
    <citation type="submission" date="2021-02" db="EMBL/GenBank/DDBJ databases">
        <title>Niveibacterium changnyeongensis HC41.</title>
        <authorList>
            <person name="Kang M."/>
        </authorList>
    </citation>
    <scope>NUCLEOTIDE SEQUENCE [LARGE SCALE GENOMIC DNA]</scope>
    <source>
        <strain evidence="2 3">HC41</strain>
    </source>
</reference>
<name>A0ABX7M3I7_9RHOO</name>
<organism evidence="2 3">
    <name type="scientific">Niveibacterium microcysteis</name>
    <dbReference type="NCBI Taxonomy" id="2811415"/>
    <lineage>
        <taxon>Bacteria</taxon>
        <taxon>Pseudomonadati</taxon>
        <taxon>Pseudomonadota</taxon>
        <taxon>Betaproteobacteria</taxon>
        <taxon>Rhodocyclales</taxon>
        <taxon>Rhodocyclaceae</taxon>
        <taxon>Niveibacterium</taxon>
    </lineage>
</organism>
<sequence>MSAWSCPHDVDNICQRVQGAVCDPGMRGCVLEGRVRFAREQMNLPRKPVRADASSQSDEAATHPPRRRLPF</sequence>
<dbReference type="RefSeq" id="WP_206254031.1">
    <property type="nucleotide sequence ID" value="NZ_CP071060.1"/>
</dbReference>
<gene>
    <name evidence="2" type="ORF">JY500_17900</name>
</gene>
<dbReference type="EMBL" id="CP071060">
    <property type="protein sequence ID" value="QSI76320.1"/>
    <property type="molecule type" value="Genomic_DNA"/>
</dbReference>
<proteinExistence type="predicted"/>
<evidence type="ECO:0000313" key="3">
    <source>
        <dbReference type="Proteomes" id="UP000663570"/>
    </source>
</evidence>
<evidence type="ECO:0000313" key="2">
    <source>
        <dbReference type="EMBL" id="QSI76320.1"/>
    </source>
</evidence>
<feature type="region of interest" description="Disordered" evidence="1">
    <location>
        <begin position="42"/>
        <end position="71"/>
    </location>
</feature>
<protein>
    <submittedName>
        <fullName evidence="2">Uncharacterized protein</fullName>
    </submittedName>
</protein>
<accession>A0ABX7M3I7</accession>
<evidence type="ECO:0000256" key="1">
    <source>
        <dbReference type="SAM" id="MobiDB-lite"/>
    </source>
</evidence>